<comment type="catalytic activity">
    <reaction evidence="1">
        <text>D-mannose 6-phosphate = D-fructose 6-phosphate</text>
        <dbReference type="Rhea" id="RHEA:12356"/>
        <dbReference type="ChEBI" id="CHEBI:58735"/>
        <dbReference type="ChEBI" id="CHEBI:61527"/>
        <dbReference type="EC" id="5.3.1.8"/>
    </reaction>
</comment>
<dbReference type="GO" id="GO:0005829">
    <property type="term" value="C:cytosol"/>
    <property type="evidence" value="ECO:0007669"/>
    <property type="project" value="TreeGrafter"/>
</dbReference>
<evidence type="ECO:0000256" key="1">
    <source>
        <dbReference type="ARBA" id="ARBA00000757"/>
    </source>
</evidence>
<dbReference type="GO" id="GO:0009298">
    <property type="term" value="P:GDP-mannose biosynthetic process"/>
    <property type="evidence" value="ECO:0007669"/>
    <property type="project" value="InterPro"/>
</dbReference>
<sequence>MQHLRGTLVHYPWGTFDTIHELLGSQPDGRPVAELWLGAHPLAPSTLVDTTLDVAVAQRPELLGAPSVAEFGPNLPFLMKVLSARHPLSLQAHPSRQQAREGFAAEEAAGVPLTSPQRIYKDDWPKPEILVALTEFHALCGFRDPDRTFALFEALGAGPLVDRLVAPLRGRGGEVGLQEFFLEVLSMKERHVDVVDAVLAAAVPLRHERGELGAFAATALELDDVFPRDPGILAALLMNRITLAPGQGMYTDAGVMHAHLRGTGVEVMASSDNVLRGGLTAKHVSVDELVRVVDFGWGDPEVMDGVETSPGVWDYPTHCHEFDVWRLEVAPGASVAVPAPEGARIALVTQGTVTLASSVHTLELTRGASVFIPAGSPAITATGSGQVFLSAPGLG</sequence>
<dbReference type="RefSeq" id="WP_131166571.1">
    <property type="nucleotide sequence ID" value="NZ_SDMQ01000001.1"/>
</dbReference>
<feature type="binding site" evidence="8">
    <location>
        <position position="93"/>
    </location>
    <ligand>
        <name>Zn(2+)</name>
        <dbReference type="ChEBI" id="CHEBI:29105"/>
    </ligand>
</feature>
<feature type="domain" description="Phosphomannose isomerase type I catalytic" evidence="9">
    <location>
        <begin position="2"/>
        <end position="143"/>
    </location>
</feature>
<feature type="active site" evidence="7">
    <location>
        <position position="276"/>
    </location>
</feature>
<evidence type="ECO:0000313" key="11">
    <source>
        <dbReference type="Proteomes" id="UP000292373"/>
    </source>
</evidence>
<dbReference type="PIRSF" id="PIRSF001480">
    <property type="entry name" value="Mannose-6-phosphate_isomerase"/>
    <property type="match status" value="1"/>
</dbReference>
<proteinExistence type="inferred from homology"/>
<comment type="cofactor">
    <cofactor evidence="8">
        <name>Zn(2+)</name>
        <dbReference type="ChEBI" id="CHEBI:29105"/>
    </cofactor>
    <text evidence="8">Binds 1 zinc ion per subunit.</text>
</comment>
<evidence type="ECO:0000256" key="7">
    <source>
        <dbReference type="PIRSR" id="PIRSR001480-1"/>
    </source>
</evidence>
<evidence type="ECO:0000256" key="6">
    <source>
        <dbReference type="ARBA" id="ARBA00023235"/>
    </source>
</evidence>
<organism evidence="10 11">
    <name type="scientific">Propioniciclava sinopodophylli</name>
    <dbReference type="NCBI Taxonomy" id="1837344"/>
    <lineage>
        <taxon>Bacteria</taxon>
        <taxon>Bacillati</taxon>
        <taxon>Actinomycetota</taxon>
        <taxon>Actinomycetes</taxon>
        <taxon>Propionibacteriales</taxon>
        <taxon>Propionibacteriaceae</taxon>
        <taxon>Propioniciclava</taxon>
    </lineage>
</organism>
<accession>A0A4Q9KGG9</accession>
<name>A0A4Q9KGG9_9ACTN</name>
<evidence type="ECO:0000256" key="2">
    <source>
        <dbReference type="ARBA" id="ARBA00010772"/>
    </source>
</evidence>
<dbReference type="GO" id="GO:0004476">
    <property type="term" value="F:mannose-6-phosphate isomerase activity"/>
    <property type="evidence" value="ECO:0007669"/>
    <property type="project" value="UniProtKB-EC"/>
</dbReference>
<evidence type="ECO:0000259" key="9">
    <source>
        <dbReference type="Pfam" id="PF20511"/>
    </source>
</evidence>
<dbReference type="PANTHER" id="PTHR10309">
    <property type="entry name" value="MANNOSE-6-PHOSPHATE ISOMERASE"/>
    <property type="match status" value="1"/>
</dbReference>
<dbReference type="PRINTS" id="PR00714">
    <property type="entry name" value="MAN6PISMRASE"/>
</dbReference>
<feature type="binding site" evidence="8">
    <location>
        <position position="91"/>
    </location>
    <ligand>
        <name>Zn(2+)</name>
        <dbReference type="ChEBI" id="CHEBI:29105"/>
    </ligand>
</feature>
<dbReference type="EMBL" id="SDMQ01000001">
    <property type="protein sequence ID" value="TBT88440.1"/>
    <property type="molecule type" value="Genomic_DNA"/>
</dbReference>
<reference evidence="10 11" key="1">
    <citation type="submission" date="2019-01" db="EMBL/GenBank/DDBJ databases">
        <title>Lactibacter flavus gen. nov., sp. nov., a novel bacterium of the family Propionibacteriaceae isolated from raw milk and dairy products.</title>
        <authorList>
            <person name="Huptas C."/>
            <person name="Wenning M."/>
            <person name="Breitenwieser F."/>
            <person name="Doll E."/>
            <person name="Von Neubeck M."/>
            <person name="Busse H.-J."/>
            <person name="Scherer S."/>
        </authorList>
    </citation>
    <scope>NUCLEOTIDE SEQUENCE [LARGE SCALE GENOMIC DNA]</scope>
    <source>
        <strain evidence="10 11">KCTC 33808</strain>
    </source>
</reference>
<keyword evidence="5 8" id="KW-0862">Zinc</keyword>
<evidence type="ECO:0000313" key="10">
    <source>
        <dbReference type="EMBL" id="TBT88440.1"/>
    </source>
</evidence>
<protein>
    <recommendedName>
        <fullName evidence="3">mannose-6-phosphate isomerase</fullName>
        <ecNumber evidence="3">5.3.1.8</ecNumber>
    </recommendedName>
</protein>
<dbReference type="InterPro" id="IPR016305">
    <property type="entry name" value="Mannose-6-P_Isomerase"/>
</dbReference>
<dbReference type="InterPro" id="IPR046457">
    <property type="entry name" value="PMI_typeI_cat"/>
</dbReference>
<evidence type="ECO:0000256" key="5">
    <source>
        <dbReference type="ARBA" id="ARBA00022833"/>
    </source>
</evidence>
<dbReference type="Gene3D" id="2.60.120.10">
    <property type="entry name" value="Jelly Rolls"/>
    <property type="match status" value="2"/>
</dbReference>
<dbReference type="CDD" id="cd07011">
    <property type="entry name" value="cupin_PMI_type_I_N"/>
    <property type="match status" value="1"/>
</dbReference>
<dbReference type="GO" id="GO:0008270">
    <property type="term" value="F:zinc ion binding"/>
    <property type="evidence" value="ECO:0007669"/>
    <property type="project" value="InterPro"/>
</dbReference>
<comment type="caution">
    <text evidence="10">The sequence shown here is derived from an EMBL/GenBank/DDBJ whole genome shotgun (WGS) entry which is preliminary data.</text>
</comment>
<dbReference type="EC" id="5.3.1.8" evidence="3"/>
<keyword evidence="4 8" id="KW-0479">Metal-binding</keyword>
<evidence type="ECO:0000256" key="8">
    <source>
        <dbReference type="PIRSR" id="PIRSR001480-2"/>
    </source>
</evidence>
<dbReference type="Gene3D" id="1.10.441.10">
    <property type="entry name" value="Phosphomannose Isomerase, domain 2"/>
    <property type="match status" value="1"/>
</dbReference>
<keyword evidence="11" id="KW-1185">Reference proteome</keyword>
<dbReference type="SUPFAM" id="SSF51182">
    <property type="entry name" value="RmlC-like cupins"/>
    <property type="match status" value="1"/>
</dbReference>
<dbReference type="InterPro" id="IPR011051">
    <property type="entry name" value="RmlC_Cupin_sf"/>
</dbReference>
<evidence type="ECO:0000256" key="4">
    <source>
        <dbReference type="ARBA" id="ARBA00022723"/>
    </source>
</evidence>
<dbReference type="InterPro" id="IPR001250">
    <property type="entry name" value="Man6P_Isoase-1"/>
</dbReference>
<dbReference type="InterPro" id="IPR014710">
    <property type="entry name" value="RmlC-like_jellyroll"/>
</dbReference>
<dbReference type="OrthoDB" id="9792649at2"/>
<keyword evidence="6 10" id="KW-0413">Isomerase</keyword>
<dbReference type="NCBIfam" id="TIGR00218">
    <property type="entry name" value="manA"/>
    <property type="match status" value="1"/>
</dbReference>
<feature type="binding site" evidence="8">
    <location>
        <position position="257"/>
    </location>
    <ligand>
        <name>Zn(2+)</name>
        <dbReference type="ChEBI" id="CHEBI:29105"/>
    </ligand>
</feature>
<dbReference type="PANTHER" id="PTHR10309:SF0">
    <property type="entry name" value="MANNOSE-6-PHOSPHATE ISOMERASE"/>
    <property type="match status" value="1"/>
</dbReference>
<dbReference type="AlphaFoldDB" id="A0A4Q9KGG9"/>
<dbReference type="GO" id="GO:0005975">
    <property type="term" value="P:carbohydrate metabolic process"/>
    <property type="evidence" value="ECO:0007669"/>
    <property type="project" value="InterPro"/>
</dbReference>
<evidence type="ECO:0000256" key="3">
    <source>
        <dbReference type="ARBA" id="ARBA00011956"/>
    </source>
</evidence>
<comment type="similarity">
    <text evidence="2">Belongs to the mannose-6-phosphate isomerase type 1 family.</text>
</comment>
<feature type="binding site" evidence="8">
    <location>
        <position position="128"/>
    </location>
    <ligand>
        <name>Zn(2+)</name>
        <dbReference type="ChEBI" id="CHEBI:29105"/>
    </ligand>
</feature>
<gene>
    <name evidence="10" type="primary">manA</name>
    <name evidence="10" type="ORF">ET989_00300</name>
</gene>
<dbReference type="Proteomes" id="UP000292373">
    <property type="component" value="Unassembled WGS sequence"/>
</dbReference>
<dbReference type="Pfam" id="PF20511">
    <property type="entry name" value="PMI_typeI_cat"/>
    <property type="match status" value="1"/>
</dbReference>